<dbReference type="EMBL" id="CP002858">
    <property type="protein sequence ID" value="AEI15808.1"/>
    <property type="molecule type" value="Genomic_DNA"/>
</dbReference>
<comment type="subcellular location">
    <subcellularLocation>
        <location evidence="8">Cytoplasm</location>
    </subcellularLocation>
</comment>
<comment type="similarity">
    <text evidence="3 8">Belongs to the peptidase M17 family.</text>
</comment>
<dbReference type="eggNOG" id="COG0260">
    <property type="taxonomic scope" value="Bacteria"/>
</dbReference>
<evidence type="ECO:0000313" key="10">
    <source>
        <dbReference type="EMBL" id="AEI15808.1"/>
    </source>
</evidence>
<evidence type="ECO:0000256" key="4">
    <source>
        <dbReference type="ARBA" id="ARBA00022438"/>
    </source>
</evidence>
<feature type="binding site" evidence="8">
    <location>
        <position position="343"/>
    </location>
    <ligand>
        <name>Mn(2+)</name>
        <dbReference type="ChEBI" id="CHEBI:29035"/>
        <label>1</label>
    </ligand>
</feature>
<dbReference type="Pfam" id="PF02789">
    <property type="entry name" value="Peptidase_M17_N"/>
    <property type="match status" value="1"/>
</dbReference>
<dbReference type="STRING" id="717231.Flexsi_2186"/>
<dbReference type="Pfam" id="PF00883">
    <property type="entry name" value="Peptidase_M17"/>
    <property type="match status" value="1"/>
</dbReference>
<dbReference type="InterPro" id="IPR023042">
    <property type="entry name" value="Peptidase_M17_leu_NH2_pept"/>
</dbReference>
<dbReference type="GO" id="GO:0006508">
    <property type="term" value="P:proteolysis"/>
    <property type="evidence" value="ECO:0007669"/>
    <property type="project" value="UniProtKB-KW"/>
</dbReference>
<dbReference type="PRINTS" id="PR00481">
    <property type="entry name" value="LAMNOPPTDASE"/>
</dbReference>
<organism evidence="10 11">
    <name type="scientific">Flexistipes sinusarabici (strain ATCC 49648 / DSM 4947 / MAS 10)</name>
    <dbReference type="NCBI Taxonomy" id="717231"/>
    <lineage>
        <taxon>Bacteria</taxon>
        <taxon>Pseudomonadati</taxon>
        <taxon>Deferribacterota</taxon>
        <taxon>Deferribacteres</taxon>
        <taxon>Deferribacterales</taxon>
        <taxon>Flexistipitaceae</taxon>
        <taxon>Flexistipes</taxon>
    </lineage>
</organism>
<keyword evidence="4 8" id="KW-0031">Aminopeptidase</keyword>
<dbReference type="AlphaFoldDB" id="F8E5W7"/>
<evidence type="ECO:0000256" key="6">
    <source>
        <dbReference type="ARBA" id="ARBA00022801"/>
    </source>
</evidence>
<dbReference type="EC" id="3.4.11.1" evidence="8"/>
<dbReference type="Gene3D" id="3.40.630.10">
    <property type="entry name" value="Zn peptidases"/>
    <property type="match status" value="1"/>
</dbReference>
<comment type="cofactor">
    <cofactor evidence="8">
        <name>Mn(2+)</name>
        <dbReference type="ChEBI" id="CHEBI:29035"/>
    </cofactor>
    <text evidence="8">Binds 2 manganese ions per subunit.</text>
</comment>
<dbReference type="OrthoDB" id="9809354at2"/>
<evidence type="ECO:0000256" key="7">
    <source>
        <dbReference type="ARBA" id="ARBA00023211"/>
    </source>
</evidence>
<dbReference type="Proteomes" id="UP000006621">
    <property type="component" value="Chromosome"/>
</dbReference>
<evidence type="ECO:0000259" key="9">
    <source>
        <dbReference type="PROSITE" id="PS00631"/>
    </source>
</evidence>
<dbReference type="InterPro" id="IPR011356">
    <property type="entry name" value="Leucine_aapep/pepB"/>
</dbReference>
<dbReference type="SUPFAM" id="SSF53187">
    <property type="entry name" value="Zn-dependent exopeptidases"/>
    <property type="match status" value="1"/>
</dbReference>
<accession>F8E5W7</accession>
<dbReference type="GO" id="GO:0030145">
    <property type="term" value="F:manganese ion binding"/>
    <property type="evidence" value="ECO:0007669"/>
    <property type="project" value="UniProtKB-UniRule"/>
</dbReference>
<sequence length="497" mass="56119">MKVSCRKKIALNSKKEAIVIPVYKNMRSIKQLTGKRIDDEINRIISSDYFNYKEKEIKSFYMEINKKLKKIYLVNVPKELEEYRYYMELGSKFAKICRQDMIYSFSILSFEDIAGEKKDFDHIKSFIEGIYFGLYEFSYYKSKKENYELEEIEVITSSTKLKKYMDTYSEEIKTLFGYVYKAKDLINYPAGDIVPDTFCRYLKKNLPEGVKLTEYDHNELKSKNFNLIYTVGKGSENKPKLAVLEYRGGSESDKSIALVGKGVTFDSGGTNLKPTGSIETMKTDMAGAATVYAVVSALAESGVKVNIYAYLPLAENTIGGAAYKPGDIIKSYSGKTVEILNTDAEGRLIMADALSFAIEKDPEIVIDIATLTGACVIALGSHCAGLISNRKFLAKNISDISYDISEDIWELPLYEGYTDRIKGKIADLQNISTKKREAGTTIAGLFLREFINNYPWIHLDIAGTAFLEDEHPIFGSNASGFGVRLLYHFIKKYYTSG</sequence>
<comment type="catalytic activity">
    <reaction evidence="1 8">
        <text>Release of an N-terminal amino acid, Xaa-|-Yaa-, in which Xaa is preferably Leu, but may be other amino acids including Pro although not Arg or Lys, and Yaa may be Pro. Amino acid amides and methyl esters are also readily hydrolyzed, but rates on arylamides are exceedingly low.</text>
        <dbReference type="EC" id="3.4.11.1"/>
    </reaction>
</comment>
<dbReference type="CDD" id="cd00433">
    <property type="entry name" value="Peptidase_M17"/>
    <property type="match status" value="1"/>
</dbReference>
<dbReference type="PANTHER" id="PTHR11963:SF23">
    <property type="entry name" value="CYTOSOL AMINOPEPTIDASE"/>
    <property type="match status" value="1"/>
</dbReference>
<feature type="active site" evidence="8">
    <location>
        <position position="347"/>
    </location>
</feature>
<evidence type="ECO:0000313" key="11">
    <source>
        <dbReference type="Proteomes" id="UP000006621"/>
    </source>
</evidence>
<keyword evidence="6 8" id="KW-0378">Hydrolase</keyword>
<feature type="active site" evidence="8">
    <location>
        <position position="273"/>
    </location>
</feature>
<feature type="binding site" evidence="8">
    <location>
        <position position="266"/>
    </location>
    <ligand>
        <name>Mn(2+)</name>
        <dbReference type="ChEBI" id="CHEBI:29035"/>
        <label>1</label>
    </ligand>
</feature>
<dbReference type="Gene3D" id="3.40.220.10">
    <property type="entry name" value="Leucine Aminopeptidase, subunit E, domain 1"/>
    <property type="match status" value="1"/>
</dbReference>
<feature type="binding site" evidence="8">
    <location>
        <position position="284"/>
    </location>
    <ligand>
        <name>Mn(2+)</name>
        <dbReference type="ChEBI" id="CHEBI:29035"/>
        <label>2</label>
    </ligand>
</feature>
<name>F8E5W7_FLESM</name>
<dbReference type="KEGG" id="fsi:Flexsi_2186"/>
<feature type="binding site" evidence="8">
    <location>
        <position position="345"/>
    </location>
    <ligand>
        <name>Mn(2+)</name>
        <dbReference type="ChEBI" id="CHEBI:29035"/>
        <label>1</label>
    </ligand>
</feature>
<evidence type="ECO:0000256" key="2">
    <source>
        <dbReference type="ARBA" id="ARBA00000967"/>
    </source>
</evidence>
<proteinExistence type="inferred from homology"/>
<keyword evidence="5 8" id="KW-0645">Protease</keyword>
<dbReference type="GO" id="GO:0005737">
    <property type="term" value="C:cytoplasm"/>
    <property type="evidence" value="ECO:0007669"/>
    <property type="project" value="UniProtKB-SubCell"/>
</dbReference>
<evidence type="ECO:0000256" key="8">
    <source>
        <dbReference type="HAMAP-Rule" id="MF_00181"/>
    </source>
</evidence>
<comment type="function">
    <text evidence="8">Presumably involved in the processing and regular turnover of intracellular proteins. Catalyzes the removal of unsubstituted N-terminal amino acids from various peptides.</text>
</comment>
<feature type="domain" description="Cytosol aminopeptidase" evidence="9">
    <location>
        <begin position="341"/>
        <end position="348"/>
    </location>
</feature>
<dbReference type="InterPro" id="IPR008283">
    <property type="entry name" value="Peptidase_M17_N"/>
</dbReference>
<dbReference type="PANTHER" id="PTHR11963">
    <property type="entry name" value="LEUCINE AMINOPEPTIDASE-RELATED"/>
    <property type="match status" value="1"/>
</dbReference>
<protein>
    <recommendedName>
        <fullName evidence="8">Probable cytosol aminopeptidase</fullName>
        <ecNumber evidence="8">3.4.11.1</ecNumber>
    </recommendedName>
    <alternativeName>
        <fullName evidence="8">Leucine aminopeptidase</fullName>
        <shortName evidence="8">LAP</shortName>
        <ecNumber evidence="8">3.4.11.10</ecNumber>
    </alternativeName>
    <alternativeName>
        <fullName evidence="8">Leucyl aminopeptidase</fullName>
    </alternativeName>
</protein>
<keyword evidence="8" id="KW-0963">Cytoplasm</keyword>
<dbReference type="EC" id="3.4.11.10" evidence="8"/>
<dbReference type="GO" id="GO:0070006">
    <property type="term" value="F:metalloaminopeptidase activity"/>
    <property type="evidence" value="ECO:0007669"/>
    <property type="project" value="InterPro"/>
</dbReference>
<dbReference type="InterPro" id="IPR000819">
    <property type="entry name" value="Peptidase_M17_C"/>
</dbReference>
<evidence type="ECO:0000256" key="5">
    <source>
        <dbReference type="ARBA" id="ARBA00022670"/>
    </source>
</evidence>
<dbReference type="SUPFAM" id="SSF52949">
    <property type="entry name" value="Macro domain-like"/>
    <property type="match status" value="1"/>
</dbReference>
<feature type="binding site" evidence="8">
    <location>
        <position position="266"/>
    </location>
    <ligand>
        <name>Mn(2+)</name>
        <dbReference type="ChEBI" id="CHEBI:29035"/>
        <label>2</label>
    </ligand>
</feature>
<dbReference type="InterPro" id="IPR043472">
    <property type="entry name" value="Macro_dom-like"/>
</dbReference>
<dbReference type="HOGENOM" id="CLU_013734_6_3_0"/>
<gene>
    <name evidence="8" type="primary">pepA</name>
    <name evidence="10" type="ordered locus">Flexsi_2186</name>
</gene>
<comment type="catalytic activity">
    <reaction evidence="2 8">
        <text>Release of an N-terminal amino acid, preferentially leucine, but not glutamic or aspartic acids.</text>
        <dbReference type="EC" id="3.4.11.10"/>
    </reaction>
</comment>
<dbReference type="RefSeq" id="WP_013887252.1">
    <property type="nucleotide sequence ID" value="NC_015672.1"/>
</dbReference>
<feature type="binding site" evidence="8">
    <location>
        <position position="345"/>
    </location>
    <ligand>
        <name>Mn(2+)</name>
        <dbReference type="ChEBI" id="CHEBI:29035"/>
        <label>2</label>
    </ligand>
</feature>
<keyword evidence="8" id="KW-0479">Metal-binding</keyword>
<feature type="binding site" evidence="8">
    <location>
        <position position="261"/>
    </location>
    <ligand>
        <name>Mn(2+)</name>
        <dbReference type="ChEBI" id="CHEBI:29035"/>
        <label>2</label>
    </ligand>
</feature>
<dbReference type="HAMAP" id="MF_00181">
    <property type="entry name" value="Cytosol_peptidase_M17"/>
    <property type="match status" value="1"/>
</dbReference>
<keyword evidence="7 8" id="KW-0464">Manganese</keyword>
<reference evidence="10" key="1">
    <citation type="journal article" date="2011" name="Stand. Genomic Sci.">
        <title>Genome sequence of the moderately thermophilic halophile Flexistipes sinusarabici strain (MAS10).</title>
        <authorList>
            <person name="Lapidus A."/>
            <person name="Chertkov O."/>
            <person name="Nolan M."/>
            <person name="Lucas S."/>
            <person name="Hammon N."/>
            <person name="Deshpande S."/>
            <person name="Cheng J.F."/>
            <person name="Tapia R."/>
            <person name="Han C."/>
            <person name="Goodwin L."/>
            <person name="Pitluck S."/>
            <person name="Liolios K."/>
            <person name="Pagani I."/>
            <person name="Ivanova N."/>
            <person name="Huntemann M."/>
            <person name="Mavromatis K."/>
            <person name="Mikhailova N."/>
            <person name="Pati A."/>
            <person name="Chen A."/>
            <person name="Palaniappan K."/>
            <person name="Land M."/>
            <person name="Hauser L."/>
            <person name="Brambilla E.M."/>
            <person name="Rohde M."/>
            <person name="Abt B."/>
            <person name="Spring S."/>
            <person name="Goker M."/>
            <person name="Bristow J."/>
            <person name="Eisen J.A."/>
            <person name="Markowitz V."/>
            <person name="Hugenholtz P."/>
            <person name="Kyrpides N.C."/>
            <person name="Klenk H.P."/>
            <person name="Woyke T."/>
        </authorList>
    </citation>
    <scope>NUCLEOTIDE SEQUENCE [LARGE SCALE GENOMIC DNA]</scope>
    <source>
        <strain evidence="10">DSM 4947</strain>
    </source>
</reference>
<dbReference type="PROSITE" id="PS00631">
    <property type="entry name" value="CYTOSOL_AP"/>
    <property type="match status" value="1"/>
</dbReference>
<keyword evidence="11" id="KW-1185">Reference proteome</keyword>
<evidence type="ECO:0000256" key="1">
    <source>
        <dbReference type="ARBA" id="ARBA00000135"/>
    </source>
</evidence>
<evidence type="ECO:0000256" key="3">
    <source>
        <dbReference type="ARBA" id="ARBA00009528"/>
    </source>
</evidence>